<evidence type="ECO:0000256" key="2">
    <source>
        <dbReference type="ARBA" id="ARBA00004141"/>
    </source>
</evidence>
<dbReference type="GO" id="GO:0000155">
    <property type="term" value="F:phosphorelay sensor kinase activity"/>
    <property type="evidence" value="ECO:0007669"/>
    <property type="project" value="InterPro"/>
</dbReference>
<keyword evidence="9" id="KW-0902">Two-component regulatory system</keyword>
<evidence type="ECO:0000256" key="5">
    <source>
        <dbReference type="ARBA" id="ARBA00022679"/>
    </source>
</evidence>
<keyword evidence="8 11" id="KW-1133">Transmembrane helix</keyword>
<dbReference type="InterPro" id="IPR050398">
    <property type="entry name" value="HssS/ArlS-like"/>
</dbReference>
<dbReference type="SUPFAM" id="SSF47384">
    <property type="entry name" value="Homodimeric domain of signal transducing histidine kinase"/>
    <property type="match status" value="1"/>
</dbReference>
<evidence type="ECO:0000259" key="13">
    <source>
        <dbReference type="PROSITE" id="PS50885"/>
    </source>
</evidence>
<dbReference type="CDD" id="cd00082">
    <property type="entry name" value="HisKA"/>
    <property type="match status" value="1"/>
</dbReference>
<dbReference type="InterPro" id="IPR003661">
    <property type="entry name" value="HisK_dim/P_dom"/>
</dbReference>
<dbReference type="PROSITE" id="PS50109">
    <property type="entry name" value="HIS_KIN"/>
    <property type="match status" value="1"/>
</dbReference>
<dbReference type="GO" id="GO:0005886">
    <property type="term" value="C:plasma membrane"/>
    <property type="evidence" value="ECO:0007669"/>
    <property type="project" value="TreeGrafter"/>
</dbReference>
<dbReference type="InterPro" id="IPR036890">
    <property type="entry name" value="HATPase_C_sf"/>
</dbReference>
<comment type="subcellular location">
    <subcellularLocation>
        <location evidence="2">Membrane</location>
        <topology evidence="2">Multi-pass membrane protein</topology>
    </subcellularLocation>
</comment>
<reference evidence="14 15" key="1">
    <citation type="submission" date="2018-08" db="EMBL/GenBank/DDBJ databases">
        <title>A genome reference for cultivated species of the human gut microbiota.</title>
        <authorList>
            <person name="Zou Y."/>
            <person name="Xue W."/>
            <person name="Luo G."/>
        </authorList>
    </citation>
    <scope>NUCLEOTIDE SEQUENCE [LARGE SCALE GENOMIC DNA]</scope>
    <source>
        <strain evidence="14 15">AF18-46</strain>
    </source>
</reference>
<dbReference type="Pfam" id="PF00672">
    <property type="entry name" value="HAMP"/>
    <property type="match status" value="1"/>
</dbReference>
<evidence type="ECO:0000256" key="10">
    <source>
        <dbReference type="ARBA" id="ARBA00023136"/>
    </source>
</evidence>
<comment type="catalytic activity">
    <reaction evidence="1">
        <text>ATP + protein L-histidine = ADP + protein N-phospho-L-histidine.</text>
        <dbReference type="EC" id="2.7.13.3"/>
    </reaction>
</comment>
<keyword evidence="5" id="KW-0808">Transferase</keyword>
<dbReference type="EMBL" id="QRWX01000002">
    <property type="protein sequence ID" value="RGT55910.1"/>
    <property type="molecule type" value="Genomic_DNA"/>
</dbReference>
<feature type="domain" description="HAMP" evidence="13">
    <location>
        <begin position="202"/>
        <end position="254"/>
    </location>
</feature>
<name>A0A412PEN3_9FIRM</name>
<gene>
    <name evidence="14" type="ORF">DWX20_03615</name>
</gene>
<dbReference type="SUPFAM" id="SSF158472">
    <property type="entry name" value="HAMP domain-like"/>
    <property type="match status" value="1"/>
</dbReference>
<evidence type="ECO:0000259" key="12">
    <source>
        <dbReference type="PROSITE" id="PS50109"/>
    </source>
</evidence>
<evidence type="ECO:0000256" key="6">
    <source>
        <dbReference type="ARBA" id="ARBA00022692"/>
    </source>
</evidence>
<evidence type="ECO:0000256" key="9">
    <source>
        <dbReference type="ARBA" id="ARBA00023012"/>
    </source>
</evidence>
<feature type="transmembrane region" description="Helical" evidence="11">
    <location>
        <begin position="24"/>
        <end position="47"/>
    </location>
</feature>
<dbReference type="PANTHER" id="PTHR45528">
    <property type="entry name" value="SENSOR HISTIDINE KINASE CPXA"/>
    <property type="match status" value="1"/>
</dbReference>
<dbReference type="CDD" id="cd06225">
    <property type="entry name" value="HAMP"/>
    <property type="match status" value="1"/>
</dbReference>
<evidence type="ECO:0000256" key="8">
    <source>
        <dbReference type="ARBA" id="ARBA00022989"/>
    </source>
</evidence>
<dbReference type="SMART" id="SM00388">
    <property type="entry name" value="HisKA"/>
    <property type="match status" value="1"/>
</dbReference>
<dbReference type="AlphaFoldDB" id="A0A412PEN3"/>
<keyword evidence="10 11" id="KW-0472">Membrane</keyword>
<dbReference type="Pfam" id="PF00512">
    <property type="entry name" value="HisKA"/>
    <property type="match status" value="1"/>
</dbReference>
<sequence length="487" mass="54115">MEPQIGGGEHMEKQSLVGGFRMTVTWIAVASIVATLITWSLAAALYLMEQNRGIYPANYYELQIPAIDQYVRGENTKLLSQDNEEGLKNSIEGDGISYQVVDSSAAVLYGTNTDPIFSSEADLINHLNTTAVYSDKNTYLHVIPLTGEDGKMEGAVALVYEVKISAVDSGGRWVLGVIAVALFSPVLYIILFTMLFSKQFIKRINRPLQLLMEAAKKIKDKDLDFEINYYSENELGKLCTAFSEMQAELKTSLSAQWEMERERVEMVEALAHDLKTPISIVLAYTESLLDSKVSNPERSQRYLSVIEENAQKCSNLVQQMQVASESEQAGNELELTEMDLYAFLSQKVKHYELQAKEKAVLIELCDDASIHAAYSLDTDKLDRIFDNIVSNSLRYTPANGNILISALADQKAITYRVCDTGCGFSKKDLERATDRFYRGDEARQSGEGHSGLGLYTVKQLVHQLGGSVELSNGKDGGACVQFSQKIF</sequence>
<keyword evidence="4" id="KW-0597">Phosphoprotein</keyword>
<dbReference type="PROSITE" id="PS50885">
    <property type="entry name" value="HAMP"/>
    <property type="match status" value="1"/>
</dbReference>
<dbReference type="InterPro" id="IPR005467">
    <property type="entry name" value="His_kinase_dom"/>
</dbReference>
<evidence type="ECO:0000256" key="1">
    <source>
        <dbReference type="ARBA" id="ARBA00000085"/>
    </source>
</evidence>
<dbReference type="InterPro" id="IPR003660">
    <property type="entry name" value="HAMP_dom"/>
</dbReference>
<dbReference type="Proteomes" id="UP000284731">
    <property type="component" value="Unassembled WGS sequence"/>
</dbReference>
<evidence type="ECO:0000313" key="14">
    <source>
        <dbReference type="EMBL" id="RGT55910.1"/>
    </source>
</evidence>
<evidence type="ECO:0000256" key="7">
    <source>
        <dbReference type="ARBA" id="ARBA00022777"/>
    </source>
</evidence>
<dbReference type="InterPro" id="IPR003594">
    <property type="entry name" value="HATPase_dom"/>
</dbReference>
<accession>A0A412PEN3</accession>
<protein>
    <recommendedName>
        <fullName evidence="3">histidine kinase</fullName>
        <ecNumber evidence="3">2.7.13.3</ecNumber>
    </recommendedName>
</protein>
<feature type="domain" description="Histidine kinase" evidence="12">
    <location>
        <begin position="269"/>
        <end position="487"/>
    </location>
</feature>
<organism evidence="14 15">
    <name type="scientific">Solobacterium moorei</name>
    <dbReference type="NCBI Taxonomy" id="102148"/>
    <lineage>
        <taxon>Bacteria</taxon>
        <taxon>Bacillati</taxon>
        <taxon>Bacillota</taxon>
        <taxon>Erysipelotrichia</taxon>
        <taxon>Erysipelotrichales</taxon>
        <taxon>Erysipelotrichaceae</taxon>
        <taxon>Solobacterium</taxon>
    </lineage>
</organism>
<evidence type="ECO:0000313" key="15">
    <source>
        <dbReference type="Proteomes" id="UP000284731"/>
    </source>
</evidence>
<feature type="transmembrane region" description="Helical" evidence="11">
    <location>
        <begin position="173"/>
        <end position="196"/>
    </location>
</feature>
<comment type="caution">
    <text evidence="14">The sequence shown here is derived from an EMBL/GenBank/DDBJ whole genome shotgun (WGS) entry which is preliminary data.</text>
</comment>
<evidence type="ECO:0000256" key="4">
    <source>
        <dbReference type="ARBA" id="ARBA00022553"/>
    </source>
</evidence>
<dbReference type="SUPFAM" id="SSF55874">
    <property type="entry name" value="ATPase domain of HSP90 chaperone/DNA topoisomerase II/histidine kinase"/>
    <property type="match status" value="1"/>
</dbReference>
<dbReference type="EC" id="2.7.13.3" evidence="3"/>
<dbReference type="Pfam" id="PF02518">
    <property type="entry name" value="HATPase_c"/>
    <property type="match status" value="1"/>
</dbReference>
<keyword evidence="6 11" id="KW-0812">Transmembrane</keyword>
<proteinExistence type="predicted"/>
<dbReference type="InterPro" id="IPR036097">
    <property type="entry name" value="HisK_dim/P_sf"/>
</dbReference>
<evidence type="ECO:0000256" key="3">
    <source>
        <dbReference type="ARBA" id="ARBA00012438"/>
    </source>
</evidence>
<keyword evidence="7 14" id="KW-0418">Kinase</keyword>
<dbReference type="PANTHER" id="PTHR45528:SF8">
    <property type="entry name" value="HISTIDINE KINASE"/>
    <property type="match status" value="1"/>
</dbReference>
<dbReference type="SMART" id="SM00304">
    <property type="entry name" value="HAMP"/>
    <property type="match status" value="1"/>
</dbReference>
<dbReference type="Gene3D" id="1.10.287.130">
    <property type="match status" value="1"/>
</dbReference>
<dbReference type="Gene3D" id="6.10.340.10">
    <property type="match status" value="1"/>
</dbReference>
<dbReference type="SMART" id="SM00387">
    <property type="entry name" value="HATPase_c"/>
    <property type="match status" value="1"/>
</dbReference>
<evidence type="ECO:0000256" key="11">
    <source>
        <dbReference type="SAM" id="Phobius"/>
    </source>
</evidence>
<dbReference type="Gene3D" id="3.30.565.10">
    <property type="entry name" value="Histidine kinase-like ATPase, C-terminal domain"/>
    <property type="match status" value="1"/>
</dbReference>